<evidence type="ECO:0000256" key="5">
    <source>
        <dbReference type="ARBA" id="ARBA00022750"/>
    </source>
</evidence>
<dbReference type="GO" id="GO:0004190">
    <property type="term" value="F:aspartic-type endopeptidase activity"/>
    <property type="evidence" value="ECO:0007669"/>
    <property type="project" value="UniProtKB-KW"/>
</dbReference>
<dbReference type="CDD" id="cd06062">
    <property type="entry name" value="H2MP_MemB-H2up"/>
    <property type="match status" value="1"/>
</dbReference>
<dbReference type="GO" id="GO:0016485">
    <property type="term" value="P:protein processing"/>
    <property type="evidence" value="ECO:0007669"/>
    <property type="project" value="InterPro"/>
</dbReference>
<dbReference type="InterPro" id="IPR000671">
    <property type="entry name" value="Peptidase_A31"/>
</dbReference>
<dbReference type="GO" id="GO:0008047">
    <property type="term" value="F:enzyme activator activity"/>
    <property type="evidence" value="ECO:0007669"/>
    <property type="project" value="InterPro"/>
</dbReference>
<protein>
    <submittedName>
        <fullName evidence="9">HyaD/HybD family hydrogenase maturation endopeptidase</fullName>
    </submittedName>
</protein>
<evidence type="ECO:0000313" key="9">
    <source>
        <dbReference type="EMBL" id="HJA08136.1"/>
    </source>
</evidence>
<feature type="compositionally biased region" description="Low complexity" evidence="8">
    <location>
        <begin position="1"/>
        <end position="14"/>
    </location>
</feature>
<organism evidence="9 10">
    <name type="scientific">Candidatus Mailhella merdigallinarum</name>
    <dbReference type="NCBI Taxonomy" id="2838658"/>
    <lineage>
        <taxon>Bacteria</taxon>
        <taxon>Pseudomonadati</taxon>
        <taxon>Thermodesulfobacteriota</taxon>
        <taxon>Desulfovibrionia</taxon>
        <taxon>Desulfovibrionales</taxon>
        <taxon>Desulfovibrionaceae</taxon>
        <taxon>Mailhella</taxon>
    </lineage>
</organism>
<evidence type="ECO:0000256" key="3">
    <source>
        <dbReference type="ARBA" id="ARBA00022670"/>
    </source>
</evidence>
<evidence type="ECO:0000256" key="6">
    <source>
        <dbReference type="ARBA" id="ARBA00022801"/>
    </source>
</evidence>
<sequence length="214" mass="23185">MSSTAAPTKPTTSAFFNPVRPRPFLSGRRGPFPAGKEALFRPCLFFGRQGASVEKILVLGVGNILFTDEGTGVRAVELARERYVFPDNVTLLDGGTLGMGLMDALLDCDVVFVLDAVLGGDEPGSIYRLTGDDLRKSVSFRDSMHQTDLVDTLVYCDLMGHRPEAVVVGMEPVDYRTMGTELSPLAAERLPLLLDVLIRELKARGVDATPRPSA</sequence>
<dbReference type="InterPro" id="IPR004419">
    <property type="entry name" value="Pept_A31_hyd_express"/>
</dbReference>
<comment type="similarity">
    <text evidence="1">Belongs to the peptidase A31 family.</text>
</comment>
<dbReference type="NCBIfam" id="TIGR00072">
    <property type="entry name" value="hydrog_prot"/>
    <property type="match status" value="1"/>
</dbReference>
<accession>A0A9D2HDG8</accession>
<comment type="caution">
    <text evidence="9">The sequence shown here is derived from an EMBL/GenBank/DDBJ whole genome shotgun (WGS) entry which is preliminary data.</text>
</comment>
<evidence type="ECO:0000256" key="8">
    <source>
        <dbReference type="SAM" id="MobiDB-lite"/>
    </source>
</evidence>
<dbReference type="PANTHER" id="PTHR30302:SF1">
    <property type="entry name" value="HYDROGENASE 2 MATURATION PROTEASE"/>
    <property type="match status" value="1"/>
</dbReference>
<evidence type="ECO:0000256" key="7">
    <source>
        <dbReference type="PIRSR" id="PIRSR604419-1"/>
    </source>
</evidence>
<dbReference type="Proteomes" id="UP000824225">
    <property type="component" value="Unassembled WGS sequence"/>
</dbReference>
<keyword evidence="2 7" id="KW-0533">Nickel</keyword>
<dbReference type="NCBIfam" id="TIGR00140">
    <property type="entry name" value="hupD"/>
    <property type="match status" value="1"/>
</dbReference>
<dbReference type="Gene3D" id="3.40.50.1450">
    <property type="entry name" value="HybD-like"/>
    <property type="match status" value="1"/>
</dbReference>
<reference evidence="9" key="2">
    <citation type="submission" date="2021-04" db="EMBL/GenBank/DDBJ databases">
        <authorList>
            <person name="Gilroy R."/>
        </authorList>
    </citation>
    <scope>NUCLEOTIDE SEQUENCE</scope>
    <source>
        <strain evidence="9">CHK186-16707</strain>
    </source>
</reference>
<evidence type="ECO:0000313" key="10">
    <source>
        <dbReference type="Proteomes" id="UP000824225"/>
    </source>
</evidence>
<reference evidence="9" key="1">
    <citation type="journal article" date="2021" name="PeerJ">
        <title>Extensive microbial diversity within the chicken gut microbiome revealed by metagenomics and culture.</title>
        <authorList>
            <person name="Gilroy R."/>
            <person name="Ravi A."/>
            <person name="Getino M."/>
            <person name="Pursley I."/>
            <person name="Horton D.L."/>
            <person name="Alikhan N.F."/>
            <person name="Baker D."/>
            <person name="Gharbi K."/>
            <person name="Hall N."/>
            <person name="Watson M."/>
            <person name="Adriaenssens E.M."/>
            <person name="Foster-Nyarko E."/>
            <person name="Jarju S."/>
            <person name="Secka A."/>
            <person name="Antonio M."/>
            <person name="Oren A."/>
            <person name="Chaudhuri R.R."/>
            <person name="La Ragione R."/>
            <person name="Hildebrand F."/>
            <person name="Pallen M.J."/>
        </authorList>
    </citation>
    <scope>NUCLEOTIDE SEQUENCE</scope>
    <source>
        <strain evidence="9">CHK186-16707</strain>
    </source>
</reference>
<dbReference type="Pfam" id="PF01750">
    <property type="entry name" value="HycI"/>
    <property type="match status" value="1"/>
</dbReference>
<feature type="binding site" evidence="7">
    <location>
        <position position="115"/>
    </location>
    <ligand>
        <name>Ni(2+)</name>
        <dbReference type="ChEBI" id="CHEBI:49786"/>
    </ligand>
</feature>
<keyword evidence="4 7" id="KW-0479">Metal-binding</keyword>
<dbReference type="GO" id="GO:0046872">
    <property type="term" value="F:metal ion binding"/>
    <property type="evidence" value="ECO:0007669"/>
    <property type="project" value="UniProtKB-KW"/>
</dbReference>
<dbReference type="InterPro" id="IPR023430">
    <property type="entry name" value="Pept_HybD-like_dom_sf"/>
</dbReference>
<proteinExistence type="inferred from homology"/>
<name>A0A9D2HDG8_9BACT</name>
<evidence type="ECO:0000256" key="1">
    <source>
        <dbReference type="ARBA" id="ARBA00006814"/>
    </source>
</evidence>
<evidence type="ECO:0000256" key="2">
    <source>
        <dbReference type="ARBA" id="ARBA00022596"/>
    </source>
</evidence>
<feature type="binding site" evidence="7">
    <location>
        <position position="145"/>
    </location>
    <ligand>
        <name>Ni(2+)</name>
        <dbReference type="ChEBI" id="CHEBI:49786"/>
    </ligand>
</feature>
<feature type="region of interest" description="Disordered" evidence="8">
    <location>
        <begin position="1"/>
        <end position="20"/>
    </location>
</feature>
<dbReference type="SUPFAM" id="SSF53163">
    <property type="entry name" value="HybD-like"/>
    <property type="match status" value="1"/>
</dbReference>
<gene>
    <name evidence="9" type="ORF">H9962_02930</name>
</gene>
<keyword evidence="6" id="KW-0378">Hydrolase</keyword>
<evidence type="ECO:0000256" key="4">
    <source>
        <dbReference type="ARBA" id="ARBA00022723"/>
    </source>
</evidence>
<keyword evidence="5" id="KW-0064">Aspartyl protease</keyword>
<dbReference type="AlphaFoldDB" id="A0A9D2HDG8"/>
<dbReference type="PRINTS" id="PR00446">
    <property type="entry name" value="HYDRGNUPTAKE"/>
</dbReference>
<dbReference type="EMBL" id="DXAN01000005">
    <property type="protein sequence ID" value="HJA08136.1"/>
    <property type="molecule type" value="Genomic_DNA"/>
</dbReference>
<keyword evidence="3" id="KW-0645">Protease</keyword>
<feature type="binding site" evidence="7">
    <location>
        <position position="69"/>
    </location>
    <ligand>
        <name>Ni(2+)</name>
        <dbReference type="ChEBI" id="CHEBI:49786"/>
    </ligand>
</feature>
<dbReference type="PANTHER" id="PTHR30302">
    <property type="entry name" value="HYDROGENASE 1 MATURATION PROTEASE"/>
    <property type="match status" value="1"/>
</dbReference>